<evidence type="ECO:0000256" key="1">
    <source>
        <dbReference type="RuleBase" id="RU000363"/>
    </source>
</evidence>
<accession>A0A8D2ZQW9</accession>
<sequence>MVGGYVRKSKAKGSSNVSYSVTCATCDEVNILSHREVGGLTLPLLHSSHLYRVHDVHRTSITATLLSHMFSQSQGRAVKQQLRFYSSANMSVNLEGNIFVTGTNRGIGLELVKQLAEKTGKEAHIYACCREPEGTSAEALRGLATQYPGKITIIRLDMSDEDSILTAVQAVSEQIQTAGLNLLINNAAINKPDSLAQLSATGKKDMMEVYETNVAGPFLLAKLFHTLLQTAAEGHTSEGDKMSCRRAAIINISTIISSIEKCPETFAQAKMYPYRTSKAALNMLTRCQAEDFKIQNILVTAIHPGWVRTDMGGEQAPLITQDSVHGMLNVISSLSNKDSGMLLDWQGEKIPW</sequence>
<evidence type="ECO:0000313" key="2">
    <source>
        <dbReference type="Ensembl" id="ENSSMAP00000006157.2"/>
    </source>
</evidence>
<protein>
    <recommendedName>
        <fullName evidence="4">C-factor-like</fullName>
    </recommendedName>
</protein>
<dbReference type="CDD" id="cd05325">
    <property type="entry name" value="carb_red_sniffer_like_SDR_c"/>
    <property type="match status" value="1"/>
</dbReference>
<reference evidence="2" key="1">
    <citation type="submission" date="2023-05" db="EMBL/GenBank/DDBJ databases">
        <title>High-quality long-read genome of Scophthalmus maximus.</title>
        <authorList>
            <person name="Lien S."/>
            <person name="Martinez P."/>
        </authorList>
    </citation>
    <scope>NUCLEOTIDE SEQUENCE [LARGE SCALE GENOMIC DNA]</scope>
</reference>
<comment type="similarity">
    <text evidence="1">Belongs to the short-chain dehydrogenases/reductases (SDR) family.</text>
</comment>
<dbReference type="Gene3D" id="3.40.50.720">
    <property type="entry name" value="NAD(P)-binding Rossmann-like Domain"/>
    <property type="match status" value="1"/>
</dbReference>
<dbReference type="Proteomes" id="UP000694558">
    <property type="component" value="Chromosome 10"/>
</dbReference>
<dbReference type="PANTHER" id="PTHR43544:SF33">
    <property type="entry name" value="C-FACTOR"/>
    <property type="match status" value="1"/>
</dbReference>
<dbReference type="InterPro" id="IPR036291">
    <property type="entry name" value="NAD(P)-bd_dom_sf"/>
</dbReference>
<name>A0A8D2ZQW9_SCOMX</name>
<dbReference type="GO" id="GO:0016491">
    <property type="term" value="F:oxidoreductase activity"/>
    <property type="evidence" value="ECO:0007669"/>
    <property type="project" value="TreeGrafter"/>
</dbReference>
<dbReference type="GeneTree" id="ENSGT00940000166017"/>
<dbReference type="InterPro" id="IPR002347">
    <property type="entry name" value="SDR_fam"/>
</dbReference>
<dbReference type="InterPro" id="IPR051468">
    <property type="entry name" value="Fungal_SecMetab_SDRs"/>
</dbReference>
<evidence type="ECO:0008006" key="4">
    <source>
        <dbReference type="Google" id="ProtNLM"/>
    </source>
</evidence>
<dbReference type="AlphaFoldDB" id="A0A8D2ZQW9"/>
<reference evidence="2" key="2">
    <citation type="submission" date="2025-08" db="UniProtKB">
        <authorList>
            <consortium name="Ensembl"/>
        </authorList>
    </citation>
    <scope>IDENTIFICATION</scope>
</reference>
<dbReference type="GO" id="GO:0005737">
    <property type="term" value="C:cytoplasm"/>
    <property type="evidence" value="ECO:0007669"/>
    <property type="project" value="TreeGrafter"/>
</dbReference>
<organism evidence="2 3">
    <name type="scientific">Scophthalmus maximus</name>
    <name type="common">Turbot</name>
    <name type="synonym">Psetta maxima</name>
    <dbReference type="NCBI Taxonomy" id="52904"/>
    <lineage>
        <taxon>Eukaryota</taxon>
        <taxon>Metazoa</taxon>
        <taxon>Chordata</taxon>
        <taxon>Craniata</taxon>
        <taxon>Vertebrata</taxon>
        <taxon>Euteleostomi</taxon>
        <taxon>Actinopterygii</taxon>
        <taxon>Neopterygii</taxon>
        <taxon>Teleostei</taxon>
        <taxon>Neoteleostei</taxon>
        <taxon>Acanthomorphata</taxon>
        <taxon>Carangaria</taxon>
        <taxon>Pleuronectiformes</taxon>
        <taxon>Pleuronectoidei</taxon>
        <taxon>Scophthalmidae</taxon>
        <taxon>Scophthalmus</taxon>
    </lineage>
</organism>
<dbReference type="PRINTS" id="PR00081">
    <property type="entry name" value="GDHRDH"/>
</dbReference>
<dbReference type="OrthoDB" id="7289984at2759"/>
<dbReference type="GeneID" id="118314881"/>
<dbReference type="PRINTS" id="PR00080">
    <property type="entry name" value="SDRFAMILY"/>
</dbReference>
<dbReference type="KEGG" id="smau:118314881"/>
<dbReference type="RefSeq" id="XP_035497518.1">
    <property type="nucleotide sequence ID" value="XM_035641625.2"/>
</dbReference>
<dbReference type="PANTHER" id="PTHR43544">
    <property type="entry name" value="SHORT-CHAIN DEHYDROGENASE/REDUCTASE"/>
    <property type="match status" value="1"/>
</dbReference>
<gene>
    <name evidence="2" type="primary">zgc:158868</name>
</gene>
<proteinExistence type="inferred from homology"/>
<evidence type="ECO:0000313" key="3">
    <source>
        <dbReference type="Proteomes" id="UP000694558"/>
    </source>
</evidence>
<dbReference type="Ensembl" id="ENSSMAT00000006236.2">
    <property type="protein sequence ID" value="ENSSMAP00000006157.2"/>
    <property type="gene ID" value="ENSSMAG00000003794.2"/>
</dbReference>
<dbReference type="Pfam" id="PF00106">
    <property type="entry name" value="adh_short"/>
    <property type="match status" value="1"/>
</dbReference>
<dbReference type="SUPFAM" id="SSF51735">
    <property type="entry name" value="NAD(P)-binding Rossmann-fold domains"/>
    <property type="match status" value="1"/>
</dbReference>